<dbReference type="AlphaFoldDB" id="A0A2M8IZ58"/>
<reference evidence="1 2" key="1">
    <citation type="journal article" date="2018" name="Int. J. Syst. Evol. Microbiol.">
        <title>Pseudooceanicola lipolyticus sp. nov., a marine alphaproteobacterium, reclassification of Oceanicola flagellatus as Pseudooceanicola flagellatus comb. nov. and emended description of the genus Pseudooceanicola.</title>
        <authorList>
            <person name="Huang M.-M."/>
            <person name="Guo L.-L."/>
            <person name="Wu Y.-H."/>
            <person name="Lai Q.-L."/>
            <person name="Shao Z.-Z."/>
            <person name="Wang C.-S."/>
            <person name="Wu M."/>
            <person name="Xu X.-W."/>
        </authorList>
    </citation>
    <scope>NUCLEOTIDE SEQUENCE [LARGE SCALE GENOMIC DNA]</scope>
    <source>
        <strain evidence="1 2">157</strain>
    </source>
</reference>
<evidence type="ECO:0000313" key="2">
    <source>
        <dbReference type="Proteomes" id="UP000231553"/>
    </source>
</evidence>
<keyword evidence="2" id="KW-1185">Reference proteome</keyword>
<organism evidence="1 2">
    <name type="scientific">Pseudooceanicola lipolyticus</name>
    <dbReference type="NCBI Taxonomy" id="2029104"/>
    <lineage>
        <taxon>Bacteria</taxon>
        <taxon>Pseudomonadati</taxon>
        <taxon>Pseudomonadota</taxon>
        <taxon>Alphaproteobacteria</taxon>
        <taxon>Rhodobacterales</taxon>
        <taxon>Paracoccaceae</taxon>
        <taxon>Pseudooceanicola</taxon>
    </lineage>
</organism>
<comment type="caution">
    <text evidence="1">The sequence shown here is derived from an EMBL/GenBank/DDBJ whole genome shotgun (WGS) entry which is preliminary data.</text>
</comment>
<proteinExistence type="predicted"/>
<accession>A0A2M8IZ58</accession>
<evidence type="ECO:0000313" key="1">
    <source>
        <dbReference type="EMBL" id="PJE35802.1"/>
    </source>
</evidence>
<dbReference type="EMBL" id="PGTB01000070">
    <property type="protein sequence ID" value="PJE35802.1"/>
    <property type="molecule type" value="Genomic_DNA"/>
</dbReference>
<name>A0A2M8IZ58_9RHOB</name>
<sequence length="75" mass="8303">MQSLVGTVVISSDQHVLGIVQAASQVATGYMLDVQLNNALGFRHDNVKVQVRTVNTRDGRVRLKSSIWQLRQKLG</sequence>
<protein>
    <submittedName>
        <fullName evidence="1">Uncharacterized protein</fullName>
    </submittedName>
</protein>
<dbReference type="Proteomes" id="UP000231553">
    <property type="component" value="Unassembled WGS sequence"/>
</dbReference>
<gene>
    <name evidence="1" type="ORF">CVM52_15255</name>
</gene>